<comment type="function">
    <text evidence="7">Catalyzes the formation of 4-diphosphocytidyl-2-C-methyl-D-erythritol from CTP and 2-C-methyl-D-erythritol 4-phosphate (MEP).</text>
</comment>
<dbReference type="Proteomes" id="UP000543642">
    <property type="component" value="Unassembled WGS sequence"/>
</dbReference>
<feature type="site" description="Positions MEP for the nucleophilic attack" evidence="7">
    <location>
        <position position="230"/>
    </location>
</feature>
<keyword evidence="6 7" id="KW-0414">Isoprene biosynthesis</keyword>
<dbReference type="SUPFAM" id="SSF53448">
    <property type="entry name" value="Nucleotide-diphospho-sugar transferases"/>
    <property type="match status" value="1"/>
</dbReference>
<keyword evidence="9" id="KW-1185">Reference proteome</keyword>
<comment type="similarity">
    <text evidence="3 7">Belongs to the IspD/TarI cytidylyltransferase family. IspD subfamily.</text>
</comment>
<evidence type="ECO:0000256" key="7">
    <source>
        <dbReference type="HAMAP-Rule" id="MF_00108"/>
    </source>
</evidence>
<evidence type="ECO:0000256" key="1">
    <source>
        <dbReference type="ARBA" id="ARBA00001282"/>
    </source>
</evidence>
<gene>
    <name evidence="7" type="primary">ispD</name>
    <name evidence="8" type="ORF">HNP82_002749</name>
</gene>
<dbReference type="PROSITE" id="PS01295">
    <property type="entry name" value="ISPD"/>
    <property type="match status" value="1"/>
</dbReference>
<evidence type="ECO:0000256" key="6">
    <source>
        <dbReference type="ARBA" id="ARBA00023229"/>
    </source>
</evidence>
<protein>
    <recommendedName>
        <fullName evidence="7">2-C-methyl-D-erythritol 4-phosphate cytidylyltransferase</fullName>
        <ecNumber evidence="7">2.7.7.60</ecNumber>
    </recommendedName>
    <alternativeName>
        <fullName evidence="7">4-diphosphocytidyl-2C-methyl-D-erythritol synthase</fullName>
    </alternativeName>
    <alternativeName>
        <fullName evidence="7">MEP cytidylyltransferase</fullName>
        <shortName evidence="7">MCT</shortName>
    </alternativeName>
</protein>
<feature type="site" description="Transition state stabilizer" evidence="7">
    <location>
        <position position="28"/>
    </location>
</feature>
<dbReference type="PANTHER" id="PTHR32125">
    <property type="entry name" value="2-C-METHYL-D-ERYTHRITOL 4-PHOSPHATE CYTIDYLYLTRANSFERASE, CHLOROPLASTIC"/>
    <property type="match status" value="1"/>
</dbReference>
<dbReference type="InterPro" id="IPR018294">
    <property type="entry name" value="ISPD_synthase_CS"/>
</dbReference>
<dbReference type="RefSeq" id="WP_183775584.1">
    <property type="nucleotide sequence ID" value="NZ_JACHFW010000013.1"/>
</dbReference>
<evidence type="ECO:0000256" key="4">
    <source>
        <dbReference type="ARBA" id="ARBA00022679"/>
    </source>
</evidence>
<dbReference type="InterPro" id="IPR001228">
    <property type="entry name" value="IspD"/>
</dbReference>
<dbReference type="UniPathway" id="UPA00056">
    <property type="reaction ID" value="UER00093"/>
</dbReference>
<evidence type="ECO:0000256" key="5">
    <source>
        <dbReference type="ARBA" id="ARBA00022695"/>
    </source>
</evidence>
<accession>A0A7W8HDC4</accession>
<evidence type="ECO:0000313" key="9">
    <source>
        <dbReference type="Proteomes" id="UP000543642"/>
    </source>
</evidence>
<feature type="site" description="Transition state stabilizer" evidence="7">
    <location>
        <position position="35"/>
    </location>
</feature>
<comment type="pathway">
    <text evidence="2 7">Isoprenoid biosynthesis; isopentenyl diphosphate biosynthesis via DXP pathway; isopentenyl diphosphate from 1-deoxy-D-xylulose 5-phosphate: step 2/6.</text>
</comment>
<dbReference type="AlphaFoldDB" id="A0A7W8HDC4"/>
<keyword evidence="4 7" id="KW-0808">Transferase</keyword>
<dbReference type="CDD" id="cd02516">
    <property type="entry name" value="CDP-ME_synthetase"/>
    <property type="match status" value="1"/>
</dbReference>
<dbReference type="InterPro" id="IPR034683">
    <property type="entry name" value="IspD/TarI"/>
</dbReference>
<evidence type="ECO:0000256" key="3">
    <source>
        <dbReference type="ARBA" id="ARBA00009789"/>
    </source>
</evidence>
<sequence length="249" mass="27673">MKDDSRERDSGRKLNIAAVVLAGGRGTRMESDIPKQYMAIDGYPVLYYSLKAFENSSVDTVAVVCGKGEVSYCKREIVDKYHLSKVKFIVEGGEERYHSVFNGLKVVSDSDYVLIHDGARPFITEGIISDNISAVVEKRACVTGVPSKDTVKIADGKMAVASTPPRENVWIVQTPQTFETSLIYNAYEKLLKEGTVHEEGTVHVTDDAMVIEKVYDLPVYFVMGDYKNIKITTPEDLLIAQAFLSQETI</sequence>
<dbReference type="NCBIfam" id="TIGR00453">
    <property type="entry name" value="ispD"/>
    <property type="match status" value="1"/>
</dbReference>
<reference evidence="8 9" key="1">
    <citation type="submission" date="2020-08" db="EMBL/GenBank/DDBJ databases">
        <title>Genomic Encyclopedia of Type Strains, Phase IV (KMG-IV): sequencing the most valuable type-strain genomes for metagenomic binning, comparative biology and taxonomic classification.</title>
        <authorList>
            <person name="Goeker M."/>
        </authorList>
    </citation>
    <scope>NUCLEOTIDE SEQUENCE [LARGE SCALE GENOMIC DNA]</scope>
    <source>
        <strain evidence="8 9">DSM 106146</strain>
    </source>
</reference>
<evidence type="ECO:0000256" key="2">
    <source>
        <dbReference type="ARBA" id="ARBA00004787"/>
    </source>
</evidence>
<evidence type="ECO:0000313" key="8">
    <source>
        <dbReference type="EMBL" id="MBB5265602.1"/>
    </source>
</evidence>
<organism evidence="8 9">
    <name type="scientific">Catenibacillus scindens</name>
    <dbReference type="NCBI Taxonomy" id="673271"/>
    <lineage>
        <taxon>Bacteria</taxon>
        <taxon>Bacillati</taxon>
        <taxon>Bacillota</taxon>
        <taxon>Clostridia</taxon>
        <taxon>Lachnospirales</taxon>
        <taxon>Lachnospiraceae</taxon>
        <taxon>Catenibacillus</taxon>
    </lineage>
</organism>
<comment type="caution">
    <text evidence="8">The sequence shown here is derived from an EMBL/GenBank/DDBJ whole genome shotgun (WGS) entry which is preliminary data.</text>
</comment>
<comment type="catalytic activity">
    <reaction evidence="1 7">
        <text>2-C-methyl-D-erythritol 4-phosphate + CTP + H(+) = 4-CDP-2-C-methyl-D-erythritol + diphosphate</text>
        <dbReference type="Rhea" id="RHEA:13429"/>
        <dbReference type="ChEBI" id="CHEBI:15378"/>
        <dbReference type="ChEBI" id="CHEBI:33019"/>
        <dbReference type="ChEBI" id="CHEBI:37563"/>
        <dbReference type="ChEBI" id="CHEBI:57823"/>
        <dbReference type="ChEBI" id="CHEBI:58262"/>
        <dbReference type="EC" id="2.7.7.60"/>
    </reaction>
</comment>
<dbReference type="Gene3D" id="3.90.550.10">
    <property type="entry name" value="Spore Coat Polysaccharide Biosynthesis Protein SpsA, Chain A"/>
    <property type="match status" value="1"/>
</dbReference>
<dbReference type="FunFam" id="3.90.550.10:FF:000003">
    <property type="entry name" value="2-C-methyl-D-erythritol 4-phosphate cytidylyltransferase"/>
    <property type="match status" value="1"/>
</dbReference>
<dbReference type="PANTHER" id="PTHR32125:SF4">
    <property type="entry name" value="2-C-METHYL-D-ERYTHRITOL 4-PHOSPHATE CYTIDYLYLTRANSFERASE, CHLOROPLASTIC"/>
    <property type="match status" value="1"/>
</dbReference>
<dbReference type="InterPro" id="IPR029044">
    <property type="entry name" value="Nucleotide-diphossugar_trans"/>
</dbReference>
<dbReference type="Pfam" id="PF01128">
    <property type="entry name" value="IspD"/>
    <property type="match status" value="1"/>
</dbReference>
<feature type="site" description="Positions MEP for the nucleophilic attack" evidence="7">
    <location>
        <position position="166"/>
    </location>
</feature>
<dbReference type="EC" id="2.7.7.60" evidence="7"/>
<proteinExistence type="inferred from homology"/>
<dbReference type="InterPro" id="IPR050088">
    <property type="entry name" value="IspD/TarI_cytidylyltransf_bact"/>
</dbReference>
<dbReference type="HAMAP" id="MF_00108">
    <property type="entry name" value="IspD"/>
    <property type="match status" value="1"/>
</dbReference>
<dbReference type="EMBL" id="JACHFW010000013">
    <property type="protein sequence ID" value="MBB5265602.1"/>
    <property type="molecule type" value="Genomic_DNA"/>
</dbReference>
<keyword evidence="5 7" id="KW-0548">Nucleotidyltransferase</keyword>
<dbReference type="GO" id="GO:0019288">
    <property type="term" value="P:isopentenyl diphosphate biosynthetic process, methylerythritol 4-phosphate pathway"/>
    <property type="evidence" value="ECO:0007669"/>
    <property type="project" value="UniProtKB-UniRule"/>
</dbReference>
<dbReference type="GO" id="GO:0050518">
    <property type="term" value="F:2-C-methyl-D-erythritol 4-phosphate cytidylyltransferase activity"/>
    <property type="evidence" value="ECO:0007669"/>
    <property type="project" value="UniProtKB-UniRule"/>
</dbReference>
<name>A0A7W8HDC4_9FIRM</name>